<dbReference type="PANTHER" id="PTHR31302:SF31">
    <property type="entry name" value="PHOSPHODIESTERASE YAEI"/>
    <property type="match status" value="1"/>
</dbReference>
<evidence type="ECO:0000256" key="3">
    <source>
        <dbReference type="SAM" id="Phobius"/>
    </source>
</evidence>
<gene>
    <name evidence="5" type="ORF">QMY55_10810</name>
</gene>
<dbReference type="EMBL" id="CP125947">
    <property type="protein sequence ID" value="WHS67560.1"/>
    <property type="molecule type" value="Genomic_DNA"/>
</dbReference>
<evidence type="ECO:0000256" key="2">
    <source>
        <dbReference type="ARBA" id="ARBA00022801"/>
    </source>
</evidence>
<accession>A0ABY8SXT3</accession>
<sequence length="389" mass="41707">MVVSATLFIPLLALWLWWPCRLSRLTRIVLVLLTALVGIFPALLLKAAQTGVLAYTTIAPLQVPGGWVLATLLMLLVLVLLRDGVWLAGKLLGKPRWSGAAHGAAPTLAALVLTSALSGLGVYNALQPPRVKEVHVPLSQLPQGLEGLRIAVLADIHASPVNDALYVQTIVDRTLAAKPDLIVLPGDLVDGDIASGRQNIAPLAQLHARYGVWVAPGNHEYYSGYDSWMAEFQRLGLNLLENRMQLIEVDGAKLALSGIGDPVYGRTSPYNRKPGVPEGIAPDVAAVAKQATVAKADFHVLLAHQPKFARDNADYGVDLQISGHTHGGLIRGMDRLLVAPVNNGFVRGSYEVDKMRLIVSSGAGLWAGFAVRLGISPHIEVLTLQRQAQ</sequence>
<feature type="domain" description="Calcineurin-like phosphoesterase" evidence="4">
    <location>
        <begin position="148"/>
        <end position="327"/>
    </location>
</feature>
<keyword evidence="6" id="KW-1185">Reference proteome</keyword>
<dbReference type="Gene3D" id="3.60.21.10">
    <property type="match status" value="1"/>
</dbReference>
<dbReference type="InterPro" id="IPR029052">
    <property type="entry name" value="Metallo-depent_PP-like"/>
</dbReference>
<dbReference type="InterPro" id="IPR004843">
    <property type="entry name" value="Calcineurin-like_PHP"/>
</dbReference>
<keyword evidence="1" id="KW-0479">Metal-binding</keyword>
<keyword evidence="3" id="KW-1133">Transmembrane helix</keyword>
<dbReference type="CDD" id="cd07385">
    <property type="entry name" value="MPP_YkuE_C"/>
    <property type="match status" value="1"/>
</dbReference>
<keyword evidence="2" id="KW-0378">Hydrolase</keyword>
<evidence type="ECO:0000259" key="4">
    <source>
        <dbReference type="Pfam" id="PF00149"/>
    </source>
</evidence>
<name>A0ABY8SXT3_9BURK</name>
<keyword evidence="3" id="KW-0472">Membrane</keyword>
<dbReference type="PANTHER" id="PTHR31302">
    <property type="entry name" value="TRANSMEMBRANE PROTEIN WITH METALLOPHOSPHOESTERASE DOMAIN-RELATED"/>
    <property type="match status" value="1"/>
</dbReference>
<dbReference type="Proteomes" id="UP001240697">
    <property type="component" value="Chromosome"/>
</dbReference>
<proteinExistence type="predicted"/>
<feature type="transmembrane region" description="Helical" evidence="3">
    <location>
        <begin position="67"/>
        <end position="88"/>
    </location>
</feature>
<evidence type="ECO:0000313" key="6">
    <source>
        <dbReference type="Proteomes" id="UP001240697"/>
    </source>
</evidence>
<dbReference type="InterPro" id="IPR051158">
    <property type="entry name" value="Metallophosphoesterase_sf"/>
</dbReference>
<dbReference type="SUPFAM" id="SSF56300">
    <property type="entry name" value="Metallo-dependent phosphatases"/>
    <property type="match status" value="1"/>
</dbReference>
<organism evidence="5 6">
    <name type="scientific">Comamonas resistens</name>
    <dbReference type="NCBI Taxonomy" id="3046670"/>
    <lineage>
        <taxon>Bacteria</taxon>
        <taxon>Pseudomonadati</taxon>
        <taxon>Pseudomonadota</taxon>
        <taxon>Betaproteobacteria</taxon>
        <taxon>Burkholderiales</taxon>
        <taxon>Comamonadaceae</taxon>
        <taxon>Comamonas</taxon>
    </lineage>
</organism>
<dbReference type="Pfam" id="PF00149">
    <property type="entry name" value="Metallophos"/>
    <property type="match status" value="1"/>
</dbReference>
<evidence type="ECO:0000256" key="1">
    <source>
        <dbReference type="ARBA" id="ARBA00022723"/>
    </source>
</evidence>
<evidence type="ECO:0000313" key="5">
    <source>
        <dbReference type="EMBL" id="WHS67560.1"/>
    </source>
</evidence>
<dbReference type="RefSeq" id="WP_283488588.1">
    <property type="nucleotide sequence ID" value="NZ_CP125947.1"/>
</dbReference>
<feature type="transmembrane region" description="Helical" evidence="3">
    <location>
        <begin position="32"/>
        <end position="55"/>
    </location>
</feature>
<protein>
    <submittedName>
        <fullName evidence="5">Metallophosphoesterase</fullName>
    </submittedName>
</protein>
<reference evidence="5 6" key="1">
    <citation type="submission" date="2023-05" db="EMBL/GenBank/DDBJ databases">
        <authorList>
            <person name="Yin Y."/>
            <person name="Lu Z."/>
        </authorList>
    </citation>
    <scope>NUCLEOTIDE SEQUENCE [LARGE SCALE GENOMIC DNA]</scope>
    <source>
        <strain evidence="5 6">ZM22</strain>
    </source>
</reference>
<feature type="transmembrane region" description="Helical" evidence="3">
    <location>
        <begin position="108"/>
        <end position="126"/>
    </location>
</feature>
<keyword evidence="3" id="KW-0812">Transmembrane</keyword>